<organism evidence="7">
    <name type="scientific">Tupanvirus deep ocean</name>
    <dbReference type="NCBI Taxonomy" id="2126984"/>
    <lineage>
        <taxon>Viruses</taxon>
        <taxon>Varidnaviria</taxon>
        <taxon>Bamfordvirae</taxon>
        <taxon>Nucleocytoviricota</taxon>
        <taxon>Megaviricetes</taxon>
        <taxon>Imitervirales</taxon>
        <taxon>Mimiviridae</taxon>
        <taxon>Megamimivirinae</taxon>
        <taxon>Tupanvirus</taxon>
        <taxon>Tupanvirus altamarinense</taxon>
    </lineage>
</organism>
<dbReference type="NCBIfam" id="TIGR01292">
    <property type="entry name" value="TRX_reduct"/>
    <property type="match status" value="1"/>
</dbReference>
<keyword evidence="4" id="KW-1015">Disulfide bond</keyword>
<dbReference type="PRINTS" id="PR00368">
    <property type="entry name" value="FADPNR"/>
</dbReference>
<evidence type="ECO:0000256" key="5">
    <source>
        <dbReference type="ARBA" id="ARBA00023284"/>
    </source>
</evidence>
<evidence type="ECO:0000256" key="3">
    <source>
        <dbReference type="ARBA" id="ARBA00023002"/>
    </source>
</evidence>
<dbReference type="InterPro" id="IPR023753">
    <property type="entry name" value="FAD/NAD-binding_dom"/>
</dbReference>
<accession>A0A6N1NHN9</accession>
<dbReference type="EMBL" id="MF405918">
    <property type="protein sequence ID" value="QKU34160.1"/>
    <property type="molecule type" value="Genomic_DNA"/>
</dbReference>
<evidence type="ECO:0000256" key="1">
    <source>
        <dbReference type="ARBA" id="ARBA00022630"/>
    </source>
</evidence>
<keyword evidence="3" id="KW-0560">Oxidoreductase</keyword>
<dbReference type="KEGG" id="vg:80517470"/>
<evidence type="ECO:0000256" key="2">
    <source>
        <dbReference type="ARBA" id="ARBA00022827"/>
    </source>
</evidence>
<reference evidence="7" key="1">
    <citation type="submission" date="2017-06" db="EMBL/GenBank/DDBJ databases">
        <authorList>
            <person name="Assis F.L."/>
            <person name="Abrahao J.S."/>
            <person name="Silva L."/>
            <person name="Khalil J.B."/>
            <person name="Rodrigues R."/>
            <person name="Silva L.S."/>
            <person name="Boratto P."/>
            <person name="Andrade M."/>
            <person name="Kroon E.G."/>
            <person name="Ribeiro B."/>
            <person name="Bergier I."/>
            <person name="Seligmann H."/>
            <person name="Ghigo E."/>
            <person name="Colson P."/>
            <person name="Levasseur A."/>
            <person name="Raoult D."/>
            <person name="Scola B.L."/>
        </authorList>
    </citation>
    <scope>NUCLEOTIDE SEQUENCE</scope>
    <source>
        <strain evidence="7">Deep ocean</strain>
    </source>
</reference>
<dbReference type="GO" id="GO:0019430">
    <property type="term" value="P:removal of superoxide radicals"/>
    <property type="evidence" value="ECO:0007669"/>
    <property type="project" value="InterPro"/>
</dbReference>
<dbReference type="RefSeq" id="YP_010780779.1">
    <property type="nucleotide sequence ID" value="NC_075038.1"/>
</dbReference>
<dbReference type="Pfam" id="PF07992">
    <property type="entry name" value="Pyr_redox_2"/>
    <property type="match status" value="1"/>
</dbReference>
<dbReference type="InterPro" id="IPR050097">
    <property type="entry name" value="Ferredoxin-NADP_redctase_2"/>
</dbReference>
<proteinExistence type="predicted"/>
<keyword evidence="1" id="KW-0285">Flavoprotein</keyword>
<reference evidence="7" key="2">
    <citation type="journal article" date="2018" name="Nat. Commun.">
        <title>Tailed giant Tupanvirus possesses the most complete translational apparatus of the known virosphere.</title>
        <authorList>
            <person name="Abrahao J."/>
            <person name="Silva L."/>
            <person name="Silva L.S."/>
            <person name="Khalil J.Y.B."/>
            <person name="Rodrigues R."/>
            <person name="Arantes T."/>
            <person name="Assis F."/>
            <person name="Boratto P."/>
            <person name="Andrade M."/>
            <person name="Kroon E.G."/>
            <person name="Ribeiro B."/>
            <person name="Bergier I."/>
            <person name="Seligmann H."/>
            <person name="Ghigo E."/>
            <person name="Colson P."/>
            <person name="Levasseur A."/>
            <person name="Kroemer G."/>
            <person name="Raoult D."/>
            <person name="La Scola B."/>
        </authorList>
    </citation>
    <scope>NUCLEOTIDE SEQUENCE [LARGE SCALE GENOMIC DNA]</scope>
    <source>
        <strain evidence="7">Deep ocean</strain>
    </source>
</reference>
<evidence type="ECO:0000313" key="7">
    <source>
        <dbReference type="EMBL" id="QKU34160.1"/>
    </source>
</evidence>
<name>A0A6N1NHN9_9VIRU</name>
<keyword evidence="5" id="KW-0676">Redox-active center</keyword>
<dbReference type="InterPro" id="IPR036188">
    <property type="entry name" value="FAD/NAD-bd_sf"/>
</dbReference>
<dbReference type="SUPFAM" id="SSF51905">
    <property type="entry name" value="FAD/NAD(P)-binding domain"/>
    <property type="match status" value="1"/>
</dbReference>
<dbReference type="PROSITE" id="PS00573">
    <property type="entry name" value="PYRIDINE_REDOX_2"/>
    <property type="match status" value="1"/>
</dbReference>
<evidence type="ECO:0000259" key="6">
    <source>
        <dbReference type="Pfam" id="PF07992"/>
    </source>
</evidence>
<dbReference type="InterPro" id="IPR005982">
    <property type="entry name" value="Thioredox_Rdtase"/>
</dbReference>
<dbReference type="InterPro" id="IPR008255">
    <property type="entry name" value="Pyr_nucl-diS_OxRdtase_2_AS"/>
</dbReference>
<protein>
    <submittedName>
        <fullName evidence="7">Thioredoxin reductase</fullName>
    </submittedName>
</protein>
<dbReference type="GeneID" id="80517470"/>
<sequence>MVHNVAIIGGGCAGLTAGIYCARALLSPIIFADSIADKGGLLVKTSIVENYPGFPKGINGFDLISNMEQQAIEYGATIIEEKIVSVNFSVRPFLLVDSSGKSYEAKSVIICTGSKPNKLHIKNEEKFWTKGISSCAVCDGALYRNKKIMVVGGGDSAMEEALFLTKFSNVTLVHRRNEFRASKVMQDRVLNNPKINIIYDTVIDEVHGNDLLTHVVLKNIKTEQKTKIEVDGLFYGLGLTPNTELFSDQIERDSEGYIIRYRHPNGKYKTITSVEGVFVAGDATDKKYKQAVVACGDGCKAALDVEKYLEEQHE</sequence>
<feature type="domain" description="FAD/NAD(P)-binding" evidence="6">
    <location>
        <begin position="4"/>
        <end position="298"/>
    </location>
</feature>
<keyword evidence="2" id="KW-0274">FAD</keyword>
<dbReference type="GO" id="GO:0004791">
    <property type="term" value="F:thioredoxin-disulfide reductase (NADPH) activity"/>
    <property type="evidence" value="ECO:0007669"/>
    <property type="project" value="InterPro"/>
</dbReference>
<dbReference type="Gene3D" id="3.50.50.60">
    <property type="entry name" value="FAD/NAD(P)-binding domain"/>
    <property type="match status" value="2"/>
</dbReference>
<evidence type="ECO:0000256" key="4">
    <source>
        <dbReference type="ARBA" id="ARBA00023157"/>
    </source>
</evidence>
<dbReference type="PANTHER" id="PTHR48105">
    <property type="entry name" value="THIOREDOXIN REDUCTASE 1-RELATED-RELATED"/>
    <property type="match status" value="1"/>
</dbReference>
<dbReference type="PRINTS" id="PR00469">
    <property type="entry name" value="PNDRDTASEII"/>
</dbReference>